<reference evidence="3" key="1">
    <citation type="submission" date="2018-12" db="EMBL/GenBank/DDBJ databases">
        <title>Tengunoibacter tsumagoiensis gen. nov., sp. nov., Dictyobacter kobayashii sp. nov., D. alpinus sp. nov., and D. joshuensis sp. nov. and description of Dictyobacteraceae fam. nov. within the order Ktedonobacterales isolated from Tengu-no-mugimeshi.</title>
        <authorList>
            <person name="Wang C.M."/>
            <person name="Zheng Y."/>
            <person name="Sakai Y."/>
            <person name="Toyoda A."/>
            <person name="Minakuchi Y."/>
            <person name="Abe K."/>
            <person name="Yokota A."/>
            <person name="Yabe S."/>
        </authorList>
    </citation>
    <scope>NUCLEOTIDE SEQUENCE [LARGE SCALE GENOMIC DNA]</scope>
    <source>
        <strain evidence="3">Uno3</strain>
    </source>
</reference>
<gene>
    <name evidence="2" type="ORF">KTT_30900</name>
</gene>
<protein>
    <submittedName>
        <fullName evidence="2">Uncharacterized protein</fullName>
    </submittedName>
</protein>
<evidence type="ECO:0000313" key="3">
    <source>
        <dbReference type="Proteomes" id="UP000287352"/>
    </source>
</evidence>
<comment type="caution">
    <text evidence="2">The sequence shown here is derived from an EMBL/GenBank/DDBJ whole genome shotgun (WGS) entry which is preliminary data.</text>
</comment>
<feature type="region of interest" description="Disordered" evidence="1">
    <location>
        <begin position="1"/>
        <end position="28"/>
    </location>
</feature>
<dbReference type="Proteomes" id="UP000287352">
    <property type="component" value="Unassembled WGS sequence"/>
</dbReference>
<dbReference type="EMBL" id="BIFR01000001">
    <property type="protein sequence ID" value="GCE13231.1"/>
    <property type="molecule type" value="Genomic_DNA"/>
</dbReference>
<feature type="compositionally biased region" description="Basic and acidic residues" evidence="1">
    <location>
        <begin position="8"/>
        <end position="26"/>
    </location>
</feature>
<proteinExistence type="predicted"/>
<dbReference type="AlphaFoldDB" id="A0A402A2K7"/>
<keyword evidence="3" id="KW-1185">Reference proteome</keyword>
<sequence length="70" mass="8346">MRGKLRDKRGGSKESGFKHEVLEQKRSTKRVLRPTIWTEEEDDDFDFELDLETEELEEEKEPVAQLPQKK</sequence>
<evidence type="ECO:0000256" key="1">
    <source>
        <dbReference type="SAM" id="MobiDB-lite"/>
    </source>
</evidence>
<evidence type="ECO:0000313" key="2">
    <source>
        <dbReference type="EMBL" id="GCE13231.1"/>
    </source>
</evidence>
<accession>A0A402A2K7</accession>
<name>A0A402A2K7_9CHLR</name>
<organism evidence="2 3">
    <name type="scientific">Tengunoibacter tsumagoiensis</name>
    <dbReference type="NCBI Taxonomy" id="2014871"/>
    <lineage>
        <taxon>Bacteria</taxon>
        <taxon>Bacillati</taxon>
        <taxon>Chloroflexota</taxon>
        <taxon>Ktedonobacteria</taxon>
        <taxon>Ktedonobacterales</taxon>
        <taxon>Dictyobacteraceae</taxon>
        <taxon>Tengunoibacter</taxon>
    </lineage>
</organism>
<dbReference type="RefSeq" id="WP_126580777.1">
    <property type="nucleotide sequence ID" value="NZ_BIFR01000001.1"/>
</dbReference>